<comment type="caution">
    <text evidence="2">The sequence shown here is derived from an EMBL/GenBank/DDBJ whole genome shotgun (WGS) entry which is preliminary data.</text>
</comment>
<dbReference type="Proteomes" id="UP000231912">
    <property type="component" value="Unassembled WGS sequence"/>
</dbReference>
<protein>
    <submittedName>
        <fullName evidence="2">Uncharacterized protein</fullName>
    </submittedName>
</protein>
<feature type="transmembrane region" description="Helical" evidence="1">
    <location>
        <begin position="12"/>
        <end position="33"/>
    </location>
</feature>
<accession>A0A2M9ZHJ7</accession>
<name>A0A2M9ZHJ7_9LEPT</name>
<dbReference type="EMBL" id="NPDT01000001">
    <property type="protein sequence ID" value="PJZ67903.1"/>
    <property type="molecule type" value="Genomic_DNA"/>
</dbReference>
<gene>
    <name evidence="2" type="ORF">CH371_03925</name>
</gene>
<keyword evidence="1" id="KW-0812">Transmembrane</keyword>
<evidence type="ECO:0000256" key="1">
    <source>
        <dbReference type="SAM" id="Phobius"/>
    </source>
</evidence>
<feature type="transmembrane region" description="Helical" evidence="1">
    <location>
        <begin position="76"/>
        <end position="96"/>
    </location>
</feature>
<reference evidence="2 3" key="1">
    <citation type="submission" date="2017-07" db="EMBL/GenBank/DDBJ databases">
        <title>Leptospira spp. isolated from tropical soils.</title>
        <authorList>
            <person name="Thibeaux R."/>
            <person name="Iraola G."/>
            <person name="Ferres I."/>
            <person name="Bierque E."/>
            <person name="Girault D."/>
            <person name="Soupe-Gilbert M.-E."/>
            <person name="Picardeau M."/>
            <person name="Goarant C."/>
        </authorList>
    </citation>
    <scope>NUCLEOTIDE SEQUENCE [LARGE SCALE GENOMIC DNA]</scope>
    <source>
        <strain evidence="2 3">FH2-C-A2</strain>
    </source>
</reference>
<sequence length="116" mass="13222">MNAAKSVQYFGVFLVIEGILLITIPDLFLGVILLNALDVWVRILGVALAILGYFYFEMGRQNVRSFLRLTTHSRTFQFLAISVFVFLGWIHPMIFLPSGFEFLCGVLTFVLLKRES</sequence>
<proteinExistence type="predicted"/>
<dbReference type="AlphaFoldDB" id="A0A2M9ZHJ7"/>
<evidence type="ECO:0000313" key="2">
    <source>
        <dbReference type="EMBL" id="PJZ67903.1"/>
    </source>
</evidence>
<evidence type="ECO:0000313" key="3">
    <source>
        <dbReference type="Proteomes" id="UP000231912"/>
    </source>
</evidence>
<organism evidence="2 3">
    <name type="scientific">Leptospira wolffii</name>
    <dbReference type="NCBI Taxonomy" id="409998"/>
    <lineage>
        <taxon>Bacteria</taxon>
        <taxon>Pseudomonadati</taxon>
        <taxon>Spirochaetota</taxon>
        <taxon>Spirochaetia</taxon>
        <taxon>Leptospirales</taxon>
        <taxon>Leptospiraceae</taxon>
        <taxon>Leptospira</taxon>
    </lineage>
</organism>
<keyword evidence="1" id="KW-0472">Membrane</keyword>
<keyword evidence="1" id="KW-1133">Transmembrane helix</keyword>
<feature type="transmembrane region" description="Helical" evidence="1">
    <location>
        <begin position="39"/>
        <end position="56"/>
    </location>
</feature>
<dbReference type="RefSeq" id="WP_100758305.1">
    <property type="nucleotide sequence ID" value="NZ_NPDT01000001.1"/>
</dbReference>